<sequence>MPVELDPVKSAQKRSDYNGIYRLEDLTRLSEAVLSDSGQVDVMLKCTYDEQKLPVMLINAVTDVDVTCERCGQPMPLHIELAATFTPKTMRLEEDLVPSNYAIVEVNDYGLVDLRALIEDELMLEIPLVPKHEVENCAIKEQDMVWGELDKAAYEKPSNPFDVLKSLKNPK</sequence>
<accession>W7QWR2</accession>
<dbReference type="InterPro" id="IPR039255">
    <property type="entry name" value="YceD_bac"/>
</dbReference>
<evidence type="ECO:0000256" key="4">
    <source>
        <dbReference type="ARBA" id="ARBA00022517"/>
    </source>
</evidence>
<evidence type="ECO:0000256" key="3">
    <source>
        <dbReference type="ARBA" id="ARBA00015716"/>
    </source>
</evidence>
<evidence type="ECO:0000256" key="2">
    <source>
        <dbReference type="ARBA" id="ARBA00010740"/>
    </source>
</evidence>
<evidence type="ECO:0000256" key="1">
    <source>
        <dbReference type="ARBA" id="ARBA00002868"/>
    </source>
</evidence>
<evidence type="ECO:0000313" key="6">
    <source>
        <dbReference type="EMBL" id="EWH09705.1"/>
    </source>
</evidence>
<reference evidence="6 7" key="1">
    <citation type="journal article" date="2014" name="Genome Announc.">
        <title>Draft Genome Sequence of the Agar-Degrading Bacterium Catenovulum sp. Strain DS-2, Isolated from Intestines of Haliotis diversicolor.</title>
        <authorList>
            <person name="Shan D."/>
            <person name="Li X."/>
            <person name="Gu Z."/>
            <person name="Wei G."/>
            <person name="Gao Z."/>
            <person name="Shao Z."/>
        </authorList>
    </citation>
    <scope>NUCLEOTIDE SEQUENCE [LARGE SCALE GENOMIC DNA]</scope>
    <source>
        <strain evidence="6 7">DS-2</strain>
    </source>
</reference>
<dbReference type="PANTHER" id="PTHR38099">
    <property type="entry name" value="LARGE RIBOSOMAL RNA SUBUNIT ACCUMULATION PROTEIN YCED"/>
    <property type="match status" value="1"/>
</dbReference>
<evidence type="ECO:0000256" key="5">
    <source>
        <dbReference type="ARBA" id="ARBA00031841"/>
    </source>
</evidence>
<dbReference type="STRING" id="1328313.DS2_11253"/>
<organism evidence="6 7">
    <name type="scientific">Catenovulum agarivorans DS-2</name>
    <dbReference type="NCBI Taxonomy" id="1328313"/>
    <lineage>
        <taxon>Bacteria</taxon>
        <taxon>Pseudomonadati</taxon>
        <taxon>Pseudomonadota</taxon>
        <taxon>Gammaproteobacteria</taxon>
        <taxon>Alteromonadales</taxon>
        <taxon>Alteromonadaceae</taxon>
        <taxon>Catenovulum</taxon>
    </lineage>
</organism>
<name>W7QWR2_9ALTE</name>
<gene>
    <name evidence="6" type="ORF">DS2_11253</name>
</gene>
<keyword evidence="7" id="KW-1185">Reference proteome</keyword>
<keyword evidence="4" id="KW-0690">Ribosome biogenesis</keyword>
<comment type="caution">
    <text evidence="6">The sequence shown here is derived from an EMBL/GenBank/DDBJ whole genome shotgun (WGS) entry which is preliminary data.</text>
</comment>
<dbReference type="Proteomes" id="UP000019276">
    <property type="component" value="Unassembled WGS sequence"/>
</dbReference>
<dbReference type="AlphaFoldDB" id="W7QWR2"/>
<dbReference type="EMBL" id="ARZY01000020">
    <property type="protein sequence ID" value="EWH09705.1"/>
    <property type="molecule type" value="Genomic_DNA"/>
</dbReference>
<comment type="function">
    <text evidence="1">Plays a role in synthesis, processing and/or stability of 23S rRNA.</text>
</comment>
<dbReference type="eggNOG" id="COG1399">
    <property type="taxonomic scope" value="Bacteria"/>
</dbReference>
<dbReference type="GO" id="GO:0042254">
    <property type="term" value="P:ribosome biogenesis"/>
    <property type="evidence" value="ECO:0007669"/>
    <property type="project" value="UniProtKB-KW"/>
</dbReference>
<dbReference type="Pfam" id="PF02620">
    <property type="entry name" value="YceD"/>
    <property type="match status" value="1"/>
</dbReference>
<comment type="similarity">
    <text evidence="2">Belongs to the DUF177 domain family.</text>
</comment>
<dbReference type="PANTHER" id="PTHR38099:SF1">
    <property type="entry name" value="LARGE RIBOSOMAL RNA SUBUNIT ACCUMULATION PROTEIN YCED"/>
    <property type="match status" value="1"/>
</dbReference>
<evidence type="ECO:0000313" key="7">
    <source>
        <dbReference type="Proteomes" id="UP000019276"/>
    </source>
</evidence>
<dbReference type="GO" id="GO:0005829">
    <property type="term" value="C:cytosol"/>
    <property type="evidence" value="ECO:0007669"/>
    <property type="project" value="TreeGrafter"/>
</dbReference>
<dbReference type="OrthoDB" id="9786771at2"/>
<protein>
    <recommendedName>
        <fullName evidence="3">Large ribosomal RNA subunit accumulation protein YceD</fullName>
    </recommendedName>
    <alternativeName>
        <fullName evidence="5">23S rRNA accumulation protein YceD</fullName>
    </alternativeName>
</protein>
<dbReference type="InterPro" id="IPR003772">
    <property type="entry name" value="YceD"/>
</dbReference>
<proteinExistence type="inferred from homology"/>